<organism evidence="2 3">
    <name type="scientific">Xanthobacter dioxanivorans</name>
    <dbReference type="NCBI Taxonomy" id="2528964"/>
    <lineage>
        <taxon>Bacteria</taxon>
        <taxon>Pseudomonadati</taxon>
        <taxon>Pseudomonadota</taxon>
        <taxon>Alphaproteobacteria</taxon>
        <taxon>Hyphomicrobiales</taxon>
        <taxon>Xanthobacteraceae</taxon>
        <taxon>Xanthobacter</taxon>
    </lineage>
</organism>
<accession>A0A974PN54</accession>
<protein>
    <submittedName>
        <fullName evidence="2">Dabb family protein</fullName>
    </submittedName>
</protein>
<keyword evidence="3" id="KW-1185">Reference proteome</keyword>
<evidence type="ECO:0000313" key="2">
    <source>
        <dbReference type="EMBL" id="QRG06632.1"/>
    </source>
</evidence>
<name>A0A974PN54_9HYPH</name>
<dbReference type="InterPro" id="IPR013097">
    <property type="entry name" value="Dabb"/>
</dbReference>
<dbReference type="AlphaFoldDB" id="A0A974PN54"/>
<dbReference type="PANTHER" id="PTHR37832">
    <property type="entry name" value="BLL2683 PROTEIN"/>
    <property type="match status" value="1"/>
</dbReference>
<dbReference type="Gene3D" id="3.30.70.100">
    <property type="match status" value="1"/>
</dbReference>
<dbReference type="SMART" id="SM00886">
    <property type="entry name" value="Dabb"/>
    <property type="match status" value="1"/>
</dbReference>
<dbReference type="SUPFAM" id="SSF54909">
    <property type="entry name" value="Dimeric alpha+beta barrel"/>
    <property type="match status" value="1"/>
</dbReference>
<proteinExistence type="predicted"/>
<reference evidence="2 3" key="1">
    <citation type="submission" date="2020-10" db="EMBL/GenBank/DDBJ databases">
        <title>Degradation of 1,4-Dioxane by Xanthobacter sp. YN2, via a Novel Group-2 Soluble Di-Iron Monooxygenase.</title>
        <authorList>
            <person name="Ma F."/>
            <person name="Wang Y."/>
            <person name="Yang J."/>
            <person name="Guo H."/>
            <person name="Su D."/>
            <person name="Yu L."/>
        </authorList>
    </citation>
    <scope>NUCLEOTIDE SEQUENCE [LARGE SCALE GENOMIC DNA]</scope>
    <source>
        <strain evidence="2 3">YN2</strain>
    </source>
</reference>
<evidence type="ECO:0000313" key="3">
    <source>
        <dbReference type="Proteomes" id="UP000596427"/>
    </source>
</evidence>
<sequence length="127" mass="13922">MIGPIRHIVMWRVSGDTPQERTAARLKVKAAFEGLRGRIEGMTHIEIGLDVSAVDYACDVVLVTEFATPADLEAYASHPEHLRVRRELADLRIARFQVDYAPDESAGETATAEIAAPRLHSDALAGE</sequence>
<dbReference type="KEGG" id="xdi:EZH22_27565"/>
<dbReference type="PROSITE" id="PS51502">
    <property type="entry name" value="S_R_A_B_BARREL"/>
    <property type="match status" value="1"/>
</dbReference>
<gene>
    <name evidence="2" type="ORF">EZH22_27565</name>
</gene>
<dbReference type="Proteomes" id="UP000596427">
    <property type="component" value="Chromosome"/>
</dbReference>
<evidence type="ECO:0000259" key="1">
    <source>
        <dbReference type="PROSITE" id="PS51502"/>
    </source>
</evidence>
<dbReference type="EMBL" id="CP063362">
    <property type="protein sequence ID" value="QRG06632.1"/>
    <property type="molecule type" value="Genomic_DNA"/>
</dbReference>
<feature type="domain" description="Stress-response A/B barrel" evidence="1">
    <location>
        <begin position="5"/>
        <end position="100"/>
    </location>
</feature>
<dbReference type="Pfam" id="PF07876">
    <property type="entry name" value="Dabb"/>
    <property type="match status" value="1"/>
</dbReference>
<dbReference type="InterPro" id="IPR011008">
    <property type="entry name" value="Dimeric_a/b-barrel"/>
</dbReference>
<dbReference type="PANTHER" id="PTHR37832:SF1">
    <property type="entry name" value="STRESS-RESPONSE A_B BARREL DOMAIN-CONTAINING PROTEIN"/>
    <property type="match status" value="1"/>
</dbReference>